<dbReference type="Proteomes" id="UP001202134">
    <property type="component" value="Unassembled WGS sequence"/>
</dbReference>
<sequence>MTMELNLNGPQQVVSDYIGTQRLAENNIKDNEDKFKVSELTKAESLTEETAKEKPKEKPKDVEVAELVDELNSMVSLMRKGLAFKIDDESGKQIVNVLDLDSGDIIRQIPNEEALELSQKLAEVAGFLLKTEA</sequence>
<keyword evidence="2" id="KW-0282">Flagellum</keyword>
<evidence type="ECO:0000313" key="3">
    <source>
        <dbReference type="Proteomes" id="UP001202134"/>
    </source>
</evidence>
<dbReference type="Pfam" id="PF03646">
    <property type="entry name" value="FlaG"/>
    <property type="match status" value="1"/>
</dbReference>
<dbReference type="InterPro" id="IPR005186">
    <property type="entry name" value="FlaG"/>
</dbReference>
<reference evidence="2 3" key="1">
    <citation type="submission" date="2022-01" db="EMBL/GenBank/DDBJ databases">
        <title>Whole genome-based taxonomy of the Shewanellaceae.</title>
        <authorList>
            <person name="Martin-Rodriguez A.J."/>
        </authorList>
    </citation>
    <scope>NUCLEOTIDE SEQUENCE [LARGE SCALE GENOMIC DNA]</scope>
    <source>
        <strain evidence="2 3">DSM 24955</strain>
    </source>
</reference>
<dbReference type="PANTHER" id="PTHR37166">
    <property type="entry name" value="PROTEIN FLAG"/>
    <property type="match status" value="1"/>
</dbReference>
<keyword evidence="3" id="KW-1185">Reference proteome</keyword>
<protein>
    <submittedName>
        <fullName evidence="2">Flagellar protein FlaG</fullName>
    </submittedName>
</protein>
<proteinExistence type="predicted"/>
<keyword evidence="2" id="KW-0969">Cilium</keyword>
<dbReference type="RefSeq" id="WP_248955050.1">
    <property type="nucleotide sequence ID" value="NZ_JAKIKU010000002.1"/>
</dbReference>
<gene>
    <name evidence="2" type="ORF">L2737_05680</name>
</gene>
<name>A0ABT0KMQ3_9GAMM</name>
<dbReference type="Gene3D" id="3.30.160.170">
    <property type="entry name" value="FlaG-like"/>
    <property type="match status" value="1"/>
</dbReference>
<feature type="region of interest" description="Disordered" evidence="1">
    <location>
        <begin position="40"/>
        <end position="60"/>
    </location>
</feature>
<dbReference type="SUPFAM" id="SSF160214">
    <property type="entry name" value="FlaG-like"/>
    <property type="match status" value="1"/>
</dbReference>
<evidence type="ECO:0000256" key="1">
    <source>
        <dbReference type="SAM" id="MobiDB-lite"/>
    </source>
</evidence>
<feature type="compositionally biased region" description="Basic and acidic residues" evidence="1">
    <location>
        <begin position="49"/>
        <end position="60"/>
    </location>
</feature>
<dbReference type="EMBL" id="JAKIKU010000002">
    <property type="protein sequence ID" value="MCL1044816.1"/>
    <property type="molecule type" value="Genomic_DNA"/>
</dbReference>
<organism evidence="2 3">
    <name type="scientific">Shewanella electrodiphila</name>
    <dbReference type="NCBI Taxonomy" id="934143"/>
    <lineage>
        <taxon>Bacteria</taxon>
        <taxon>Pseudomonadati</taxon>
        <taxon>Pseudomonadota</taxon>
        <taxon>Gammaproteobacteria</taxon>
        <taxon>Alteromonadales</taxon>
        <taxon>Shewanellaceae</taxon>
        <taxon>Shewanella</taxon>
    </lineage>
</organism>
<dbReference type="PANTHER" id="PTHR37166:SF1">
    <property type="entry name" value="PROTEIN FLAG"/>
    <property type="match status" value="1"/>
</dbReference>
<comment type="caution">
    <text evidence="2">The sequence shown here is derived from an EMBL/GenBank/DDBJ whole genome shotgun (WGS) entry which is preliminary data.</text>
</comment>
<dbReference type="InterPro" id="IPR035924">
    <property type="entry name" value="FlaG-like_sf"/>
</dbReference>
<keyword evidence="2" id="KW-0966">Cell projection</keyword>
<accession>A0ABT0KMQ3</accession>
<evidence type="ECO:0000313" key="2">
    <source>
        <dbReference type="EMBL" id="MCL1044816.1"/>
    </source>
</evidence>